<dbReference type="GO" id="GO:0045944">
    <property type="term" value="P:positive regulation of transcription by RNA polymerase II"/>
    <property type="evidence" value="ECO:0007669"/>
    <property type="project" value="TreeGrafter"/>
</dbReference>
<feature type="domain" description="Nuclear receptor" evidence="12">
    <location>
        <begin position="192"/>
        <end position="216"/>
    </location>
</feature>
<comment type="subcellular location">
    <subcellularLocation>
        <location evidence="1">Nucleus</location>
    </subcellularLocation>
</comment>
<evidence type="ECO:0000256" key="11">
    <source>
        <dbReference type="SAM" id="MobiDB-lite"/>
    </source>
</evidence>
<reference evidence="14" key="1">
    <citation type="submission" date="2014-01" db="EMBL/GenBank/DDBJ databases">
        <title>The Genome Sequence of Anopheles farauti FAR1 (V2).</title>
        <authorList>
            <consortium name="The Broad Institute Genomics Platform"/>
            <person name="Neafsey D.E."/>
            <person name="Besansky N."/>
            <person name="Howell P."/>
            <person name="Walton C."/>
            <person name="Young S.K."/>
            <person name="Zeng Q."/>
            <person name="Gargeya S."/>
            <person name="Fitzgerald M."/>
            <person name="Haas B."/>
            <person name="Abouelleil A."/>
            <person name="Allen A.W."/>
            <person name="Alvarado L."/>
            <person name="Arachchi H.M."/>
            <person name="Berlin A.M."/>
            <person name="Chapman S.B."/>
            <person name="Gainer-Dewar J."/>
            <person name="Goldberg J."/>
            <person name="Griggs A."/>
            <person name="Gujja S."/>
            <person name="Hansen M."/>
            <person name="Howarth C."/>
            <person name="Imamovic A."/>
            <person name="Ireland A."/>
            <person name="Larimer J."/>
            <person name="McCowan C."/>
            <person name="Murphy C."/>
            <person name="Pearson M."/>
            <person name="Poon T.W."/>
            <person name="Priest M."/>
            <person name="Roberts A."/>
            <person name="Saif S."/>
            <person name="Shea T."/>
            <person name="Sisk P."/>
            <person name="Sykes S."/>
            <person name="Wortman J."/>
            <person name="Nusbaum C."/>
            <person name="Birren B."/>
        </authorList>
    </citation>
    <scope>NUCLEOTIDE SEQUENCE [LARGE SCALE GENOMIC DNA]</scope>
    <source>
        <strain evidence="14">FAR1</strain>
    </source>
</reference>
<dbReference type="PROSITE" id="PS51030">
    <property type="entry name" value="NUCLEAR_REC_DBD_2"/>
    <property type="match status" value="1"/>
</dbReference>
<name>A0A182QE11_9DIPT</name>
<keyword evidence="8" id="KW-0804">Transcription</keyword>
<evidence type="ECO:0000313" key="14">
    <source>
        <dbReference type="Proteomes" id="UP000075886"/>
    </source>
</evidence>
<accession>A0A182QE11</accession>
<dbReference type="EMBL" id="AXCN02001824">
    <property type="status" value="NOT_ANNOTATED_CDS"/>
    <property type="molecule type" value="Genomic_DNA"/>
</dbReference>
<keyword evidence="10" id="KW-0539">Nucleus</keyword>
<dbReference type="GO" id="GO:0005634">
    <property type="term" value="C:nucleus"/>
    <property type="evidence" value="ECO:0007669"/>
    <property type="project" value="UniProtKB-SubCell"/>
</dbReference>
<evidence type="ECO:0000256" key="3">
    <source>
        <dbReference type="ARBA" id="ARBA00022723"/>
    </source>
</evidence>
<dbReference type="GO" id="GO:0000122">
    <property type="term" value="P:negative regulation of transcription by RNA polymerase II"/>
    <property type="evidence" value="ECO:0007669"/>
    <property type="project" value="TreeGrafter"/>
</dbReference>
<evidence type="ECO:0000256" key="1">
    <source>
        <dbReference type="ARBA" id="ARBA00004123"/>
    </source>
</evidence>
<proteinExistence type="inferred from homology"/>
<protein>
    <recommendedName>
        <fullName evidence="12">Nuclear receptor domain-containing protein</fullName>
    </recommendedName>
</protein>
<dbReference type="GO" id="GO:0030154">
    <property type="term" value="P:cell differentiation"/>
    <property type="evidence" value="ECO:0007669"/>
    <property type="project" value="TreeGrafter"/>
</dbReference>
<dbReference type="InterPro" id="IPR013088">
    <property type="entry name" value="Znf_NHR/GATA"/>
</dbReference>
<dbReference type="Gene3D" id="3.30.50.10">
    <property type="entry name" value="Erythroid Transcription Factor GATA-1, subunit A"/>
    <property type="match status" value="1"/>
</dbReference>
<keyword evidence="5" id="KW-0862">Zinc</keyword>
<feature type="compositionally biased region" description="Low complexity" evidence="11">
    <location>
        <begin position="162"/>
        <end position="173"/>
    </location>
</feature>
<feature type="compositionally biased region" description="Low complexity" evidence="11">
    <location>
        <begin position="89"/>
        <end position="102"/>
    </location>
</feature>
<keyword evidence="14" id="KW-1185">Reference proteome</keyword>
<feature type="region of interest" description="Disordered" evidence="11">
    <location>
        <begin position="153"/>
        <end position="181"/>
    </location>
</feature>
<dbReference type="EnsemblMetazoa" id="AFAF008251-RA">
    <property type="protein sequence ID" value="AFAF008251-PA"/>
    <property type="gene ID" value="AFAF008251"/>
</dbReference>
<evidence type="ECO:0000256" key="7">
    <source>
        <dbReference type="ARBA" id="ARBA00023125"/>
    </source>
</evidence>
<keyword evidence="6" id="KW-0805">Transcription regulation</keyword>
<dbReference type="PANTHER" id="PTHR24082:SF473">
    <property type="entry name" value="ECDYSONE-INDUCED PROTEIN 75B, ISOFORM B"/>
    <property type="match status" value="1"/>
</dbReference>
<evidence type="ECO:0000256" key="6">
    <source>
        <dbReference type="ARBA" id="ARBA00023015"/>
    </source>
</evidence>
<evidence type="ECO:0000256" key="9">
    <source>
        <dbReference type="ARBA" id="ARBA00023170"/>
    </source>
</evidence>
<evidence type="ECO:0000256" key="8">
    <source>
        <dbReference type="ARBA" id="ARBA00023163"/>
    </source>
</evidence>
<dbReference type="STRING" id="69004.A0A182QE11"/>
<keyword evidence="9" id="KW-0675">Receptor</keyword>
<organism evidence="13 14">
    <name type="scientific">Anopheles farauti</name>
    <dbReference type="NCBI Taxonomy" id="69004"/>
    <lineage>
        <taxon>Eukaryota</taxon>
        <taxon>Metazoa</taxon>
        <taxon>Ecdysozoa</taxon>
        <taxon>Arthropoda</taxon>
        <taxon>Hexapoda</taxon>
        <taxon>Insecta</taxon>
        <taxon>Pterygota</taxon>
        <taxon>Neoptera</taxon>
        <taxon>Endopterygota</taxon>
        <taxon>Diptera</taxon>
        <taxon>Nematocera</taxon>
        <taxon>Culicoidea</taxon>
        <taxon>Culicidae</taxon>
        <taxon>Anophelinae</taxon>
        <taxon>Anopheles</taxon>
    </lineage>
</organism>
<evidence type="ECO:0000256" key="4">
    <source>
        <dbReference type="ARBA" id="ARBA00022771"/>
    </source>
</evidence>
<evidence type="ECO:0000256" key="10">
    <source>
        <dbReference type="ARBA" id="ARBA00023242"/>
    </source>
</evidence>
<dbReference type="GO" id="GO:0004879">
    <property type="term" value="F:nuclear receptor activity"/>
    <property type="evidence" value="ECO:0007669"/>
    <property type="project" value="TreeGrafter"/>
</dbReference>
<evidence type="ECO:0000256" key="5">
    <source>
        <dbReference type="ARBA" id="ARBA00022833"/>
    </source>
</evidence>
<dbReference type="InterPro" id="IPR001628">
    <property type="entry name" value="Znf_hrmn_rcpt"/>
</dbReference>
<dbReference type="PRINTS" id="PR00047">
    <property type="entry name" value="STROIDFINGER"/>
</dbReference>
<dbReference type="VEuPathDB" id="VectorBase:AFAF008251"/>
<keyword evidence="7" id="KW-0238">DNA-binding</keyword>
<reference evidence="13" key="2">
    <citation type="submission" date="2020-05" db="UniProtKB">
        <authorList>
            <consortium name="EnsemblMetazoa"/>
        </authorList>
    </citation>
    <scope>IDENTIFICATION</scope>
    <source>
        <strain evidence="13">FAR1</strain>
    </source>
</reference>
<dbReference type="SUPFAM" id="SSF57716">
    <property type="entry name" value="Glucocorticoid receptor-like (DNA-binding domain)"/>
    <property type="match status" value="1"/>
</dbReference>
<evidence type="ECO:0000256" key="2">
    <source>
        <dbReference type="ARBA" id="ARBA00008092"/>
    </source>
</evidence>
<evidence type="ECO:0000313" key="13">
    <source>
        <dbReference type="EnsemblMetazoa" id="AFAF008251-PA"/>
    </source>
</evidence>
<dbReference type="GO" id="GO:0000978">
    <property type="term" value="F:RNA polymerase II cis-regulatory region sequence-specific DNA binding"/>
    <property type="evidence" value="ECO:0007669"/>
    <property type="project" value="TreeGrafter"/>
</dbReference>
<dbReference type="EMBL" id="AXCN02001825">
    <property type="status" value="NOT_ANNOTATED_CDS"/>
    <property type="molecule type" value="Genomic_DNA"/>
</dbReference>
<sequence>MCRFPNLLLLPRRVFASVRQAEGTTSERPLLQVPKVSAGPSPVITYHPVTVHGGASSVYTSHPKILHSMKSIAADVAASSKSLDDTLRPSSPSSHQLHHQLSVYGGNSGGGNGAAPRLYPHPVVVVVPKQESASSTTASSPCSPPVIMDNSVASSSGGGVGVSNASSTGTSSSCSPGPKGEPDLNIEFDGTTVLCRVCGDKASGFHYGVHSCEGCKCAATFTRAPNETVWSIDAASQCLERYLPVETRLWEKCP</sequence>
<dbReference type="PANTHER" id="PTHR24082">
    <property type="entry name" value="NUCLEAR HORMONE RECEPTOR"/>
    <property type="match status" value="1"/>
</dbReference>
<comment type="similarity">
    <text evidence="2">Belongs to the nuclear hormone receptor family. NR1 subfamily.</text>
</comment>
<keyword evidence="4" id="KW-0863">Zinc-finger</keyword>
<dbReference type="Proteomes" id="UP000075886">
    <property type="component" value="Unassembled WGS sequence"/>
</dbReference>
<dbReference type="GO" id="GO:0008270">
    <property type="term" value="F:zinc ion binding"/>
    <property type="evidence" value="ECO:0007669"/>
    <property type="project" value="UniProtKB-KW"/>
</dbReference>
<dbReference type="AlphaFoldDB" id="A0A182QE11"/>
<keyword evidence="3" id="KW-0479">Metal-binding</keyword>
<feature type="region of interest" description="Disordered" evidence="11">
    <location>
        <begin position="83"/>
        <end position="116"/>
    </location>
</feature>
<dbReference type="GO" id="GO:0009755">
    <property type="term" value="P:hormone-mediated signaling pathway"/>
    <property type="evidence" value="ECO:0007669"/>
    <property type="project" value="TreeGrafter"/>
</dbReference>
<dbReference type="Pfam" id="PF00105">
    <property type="entry name" value="zf-C4"/>
    <property type="match status" value="1"/>
</dbReference>
<dbReference type="InterPro" id="IPR050234">
    <property type="entry name" value="Nuclear_hormone_rcpt_NR1"/>
</dbReference>
<evidence type="ECO:0000259" key="12">
    <source>
        <dbReference type="PROSITE" id="PS51030"/>
    </source>
</evidence>